<dbReference type="Pfam" id="PF00092">
    <property type="entry name" value="VWA"/>
    <property type="match status" value="1"/>
</dbReference>
<dbReference type="PANTHER" id="PTHR22550">
    <property type="entry name" value="SPORE GERMINATION PROTEIN"/>
    <property type="match status" value="1"/>
</dbReference>
<accession>A0A1G8GSS3</accession>
<dbReference type="Gene3D" id="3.40.50.410">
    <property type="entry name" value="von Willebrand factor, type A domain"/>
    <property type="match status" value="1"/>
</dbReference>
<name>A0A1G8GSS3_9VIBR</name>
<dbReference type="RefSeq" id="WP_093279179.1">
    <property type="nucleotide sequence ID" value="NZ_FNDD01000040.1"/>
</dbReference>
<dbReference type="SMART" id="SM00327">
    <property type="entry name" value="VWA"/>
    <property type="match status" value="1"/>
</dbReference>
<dbReference type="OrthoDB" id="6206554at2"/>
<dbReference type="EMBL" id="FNDD01000040">
    <property type="protein sequence ID" value="SDH97363.1"/>
    <property type="molecule type" value="Genomic_DNA"/>
</dbReference>
<gene>
    <name evidence="2" type="ORF">SAMN04488136_14027</name>
</gene>
<dbReference type="InterPro" id="IPR033881">
    <property type="entry name" value="vWA_BatA_type"/>
</dbReference>
<dbReference type="SUPFAM" id="SSF53300">
    <property type="entry name" value="vWA-like"/>
    <property type="match status" value="1"/>
</dbReference>
<dbReference type="Proteomes" id="UP000198854">
    <property type="component" value="Unassembled WGS sequence"/>
</dbReference>
<proteinExistence type="predicted"/>
<dbReference type="InterPro" id="IPR050768">
    <property type="entry name" value="UPF0353/GerABKA_families"/>
</dbReference>
<keyword evidence="3" id="KW-1185">Reference proteome</keyword>
<sequence length="349" mass="38398">MFQELELAHPWWLLLLPVPLLVYWLAPAYQTIQPALKVPFFQTLAKALNQQPSKGAHQLHARGWQTSIRFIAWACIVVALAKPQVLGPPQVREEFGRDVMVVVDLSGSMAEPDFVGVDGKKITRLAAVKQVLADFAQHRDGDRLGLILFGDAAFVQTPFTADRSAWLTLLNQTDVAMAGQSTHLGDAIGLAIKVFDRESRLSQTDSAPKQKVAIVLTDGNDNGSFVEPLDAAKVAKAKGVRIHMIAMGNPQTVGEQALDMNTINQVAKQSGGQAFSALNRDELVAAYDAINQLEPKLYQSTNYRRKISLHHYLIMFVVALHLLAFALATFTKTRSPLEREAKQQGEQGV</sequence>
<dbReference type="PROSITE" id="PS50234">
    <property type="entry name" value="VWFA"/>
    <property type="match status" value="1"/>
</dbReference>
<dbReference type="CDD" id="cd01467">
    <property type="entry name" value="vWA_BatA_type"/>
    <property type="match status" value="1"/>
</dbReference>
<evidence type="ECO:0000313" key="2">
    <source>
        <dbReference type="EMBL" id="SDH97363.1"/>
    </source>
</evidence>
<dbReference type="STRING" id="861298.SAMN04488136_14027"/>
<reference evidence="2 3" key="1">
    <citation type="submission" date="2016-10" db="EMBL/GenBank/DDBJ databases">
        <authorList>
            <person name="de Groot N.N."/>
        </authorList>
    </citation>
    <scope>NUCLEOTIDE SEQUENCE [LARGE SCALE GENOMIC DNA]</scope>
    <source>
        <strain evidence="2 3">CGMCC 1.10228</strain>
    </source>
</reference>
<evidence type="ECO:0000259" key="1">
    <source>
        <dbReference type="PROSITE" id="PS50234"/>
    </source>
</evidence>
<dbReference type="AlphaFoldDB" id="A0A1G8GSS3"/>
<protein>
    <submittedName>
        <fullName evidence="2">Ca-activated chloride channel family protein</fullName>
    </submittedName>
</protein>
<evidence type="ECO:0000313" key="3">
    <source>
        <dbReference type="Proteomes" id="UP000198854"/>
    </source>
</evidence>
<dbReference type="InterPro" id="IPR036465">
    <property type="entry name" value="vWFA_dom_sf"/>
</dbReference>
<dbReference type="InterPro" id="IPR002035">
    <property type="entry name" value="VWF_A"/>
</dbReference>
<feature type="domain" description="VWFA" evidence="1">
    <location>
        <begin position="98"/>
        <end position="290"/>
    </location>
</feature>
<organism evidence="2 3">
    <name type="scientific">Vibrio xiamenensis</name>
    <dbReference type="NCBI Taxonomy" id="861298"/>
    <lineage>
        <taxon>Bacteria</taxon>
        <taxon>Pseudomonadati</taxon>
        <taxon>Pseudomonadota</taxon>
        <taxon>Gammaproteobacteria</taxon>
        <taxon>Vibrionales</taxon>
        <taxon>Vibrionaceae</taxon>
        <taxon>Vibrio</taxon>
    </lineage>
</organism>
<dbReference type="PANTHER" id="PTHR22550:SF18">
    <property type="entry name" value="VWFA DOMAIN-CONTAINING PROTEIN"/>
    <property type="match status" value="1"/>
</dbReference>